<dbReference type="InterPro" id="IPR025948">
    <property type="entry name" value="HTH-like_dom"/>
</dbReference>
<protein>
    <submittedName>
        <fullName evidence="2">IS3 family transposase</fullName>
    </submittedName>
</protein>
<sequence length="367" mass="43032">MKASKFTDAQKAFIIKQGEEGATVAEICRKAGISQATYFNWKKKYAGMLPTDMKRLRELEDENFRLKKIVADLALDKEMLQDVLKRKPLRPARRRMLVDEIRTDWRVSIRRACALIQFDPRTYRYKSRRLDQAAIEQRIKEICQTRVRFGYRRVHVLLRREGWEINAKKTYRIYKELGMQLRNKTPKRRVKAKLREDRKDAVGPNDVWAMDFVHDQLATGRKIRILTVVDTFSRYVPVLDAKFSYKGEDVVATLDRVCRQVGYPKTIRVDNGSEFVSHDMDLWAYQRNVTLDFSRPGKPTDNAYIEAFNGKFRQECLNAHWFMGLEDTAEKLETWRRDYNEERPHSAIGNNVPASLMKLPDASSPSV</sequence>
<dbReference type="GO" id="GO:0015074">
    <property type="term" value="P:DNA integration"/>
    <property type="evidence" value="ECO:0007669"/>
    <property type="project" value="InterPro"/>
</dbReference>
<dbReference type="RefSeq" id="WP_303494939.1">
    <property type="nucleotide sequence ID" value="NZ_JAUOPJ010000013.1"/>
</dbReference>
<dbReference type="AlphaFoldDB" id="A0AAW7XWN8"/>
<organism evidence="2 3">
    <name type="scientific">Celeribacter halophilus</name>
    <dbReference type="NCBI Taxonomy" id="576117"/>
    <lineage>
        <taxon>Bacteria</taxon>
        <taxon>Pseudomonadati</taxon>
        <taxon>Pseudomonadota</taxon>
        <taxon>Alphaproteobacteria</taxon>
        <taxon>Rhodobacterales</taxon>
        <taxon>Roseobacteraceae</taxon>
        <taxon>Celeribacter</taxon>
    </lineage>
</organism>
<dbReference type="Gene3D" id="3.30.420.10">
    <property type="entry name" value="Ribonuclease H-like superfamily/Ribonuclease H"/>
    <property type="match status" value="1"/>
</dbReference>
<evidence type="ECO:0000313" key="2">
    <source>
        <dbReference type="EMBL" id="MDO6458435.1"/>
    </source>
</evidence>
<accession>A0AAW7XWN8</accession>
<dbReference type="Proteomes" id="UP001169823">
    <property type="component" value="Unassembled WGS sequence"/>
</dbReference>
<dbReference type="GO" id="GO:0006313">
    <property type="term" value="P:DNA transposition"/>
    <property type="evidence" value="ECO:0007669"/>
    <property type="project" value="InterPro"/>
</dbReference>
<reference evidence="2" key="1">
    <citation type="submission" date="2023-07" db="EMBL/GenBank/DDBJ databases">
        <title>Genome content predicts the carbon catabolic preferences of heterotrophic bacteria.</title>
        <authorList>
            <person name="Gralka M."/>
        </authorList>
    </citation>
    <scope>NUCLEOTIDE SEQUENCE</scope>
    <source>
        <strain evidence="2">I2M02</strain>
    </source>
</reference>
<dbReference type="InterPro" id="IPR001584">
    <property type="entry name" value="Integrase_cat-core"/>
</dbReference>
<dbReference type="Pfam" id="PF13276">
    <property type="entry name" value="HTH_21"/>
    <property type="match status" value="1"/>
</dbReference>
<comment type="caution">
    <text evidence="2">The sequence shown here is derived from an EMBL/GenBank/DDBJ whole genome shotgun (WGS) entry which is preliminary data.</text>
</comment>
<dbReference type="NCBIfam" id="NF033516">
    <property type="entry name" value="transpos_IS3"/>
    <property type="match status" value="1"/>
</dbReference>
<dbReference type="InterPro" id="IPR012337">
    <property type="entry name" value="RNaseH-like_sf"/>
</dbReference>
<evidence type="ECO:0000259" key="1">
    <source>
        <dbReference type="PROSITE" id="PS50994"/>
    </source>
</evidence>
<dbReference type="SUPFAM" id="SSF46689">
    <property type="entry name" value="Homeodomain-like"/>
    <property type="match status" value="1"/>
</dbReference>
<dbReference type="Pfam" id="PF01527">
    <property type="entry name" value="HTH_Tnp_1"/>
    <property type="match status" value="1"/>
</dbReference>
<gene>
    <name evidence="2" type="ORF">Q4494_15195</name>
</gene>
<proteinExistence type="predicted"/>
<dbReference type="PANTHER" id="PTHR47515">
    <property type="entry name" value="LOW CALCIUM RESPONSE LOCUS PROTEIN T"/>
    <property type="match status" value="1"/>
</dbReference>
<dbReference type="GO" id="GO:0004803">
    <property type="term" value="F:transposase activity"/>
    <property type="evidence" value="ECO:0007669"/>
    <property type="project" value="InterPro"/>
</dbReference>
<dbReference type="InterPro" id="IPR009057">
    <property type="entry name" value="Homeodomain-like_sf"/>
</dbReference>
<name>A0AAW7XWN8_9RHOB</name>
<dbReference type="InterPro" id="IPR048020">
    <property type="entry name" value="Transpos_IS3"/>
</dbReference>
<feature type="domain" description="Integrase catalytic" evidence="1">
    <location>
        <begin position="200"/>
        <end position="361"/>
    </location>
</feature>
<dbReference type="GO" id="GO:0003677">
    <property type="term" value="F:DNA binding"/>
    <property type="evidence" value="ECO:0007669"/>
    <property type="project" value="InterPro"/>
</dbReference>
<dbReference type="InterPro" id="IPR002514">
    <property type="entry name" value="Transposase_8"/>
</dbReference>
<evidence type="ECO:0000313" key="3">
    <source>
        <dbReference type="Proteomes" id="UP001169823"/>
    </source>
</evidence>
<dbReference type="Pfam" id="PF13683">
    <property type="entry name" value="rve_3"/>
    <property type="match status" value="1"/>
</dbReference>
<dbReference type="SUPFAM" id="SSF53098">
    <property type="entry name" value="Ribonuclease H-like"/>
    <property type="match status" value="1"/>
</dbReference>
<dbReference type="PROSITE" id="PS50994">
    <property type="entry name" value="INTEGRASE"/>
    <property type="match status" value="1"/>
</dbReference>
<dbReference type="InterPro" id="IPR036397">
    <property type="entry name" value="RNaseH_sf"/>
</dbReference>
<dbReference type="PANTHER" id="PTHR47515:SF1">
    <property type="entry name" value="BLR2054 PROTEIN"/>
    <property type="match status" value="1"/>
</dbReference>
<dbReference type="EMBL" id="JAUOPJ010000013">
    <property type="protein sequence ID" value="MDO6458435.1"/>
    <property type="molecule type" value="Genomic_DNA"/>
</dbReference>